<dbReference type="GO" id="GO:0005524">
    <property type="term" value="F:ATP binding"/>
    <property type="evidence" value="ECO:0007669"/>
    <property type="project" value="UniProtKB-KW"/>
</dbReference>
<dbReference type="SMART" id="SM01230">
    <property type="entry name" value="Gln-synt_C"/>
    <property type="match status" value="1"/>
</dbReference>
<name>E8R7J0_DESM0</name>
<evidence type="ECO:0000256" key="3">
    <source>
        <dbReference type="ARBA" id="ARBA00022840"/>
    </source>
</evidence>
<dbReference type="PANTHER" id="PTHR43785">
    <property type="entry name" value="GAMMA-GLUTAMYLPUTRESCINE SYNTHETASE"/>
    <property type="match status" value="1"/>
</dbReference>
<dbReference type="Pfam" id="PF00120">
    <property type="entry name" value="Gln-synt_C"/>
    <property type="match status" value="1"/>
</dbReference>
<keyword evidence="3" id="KW-0067">ATP-binding</keyword>
<dbReference type="Gene3D" id="3.10.20.70">
    <property type="entry name" value="Glutamine synthetase, N-terminal domain"/>
    <property type="match status" value="1"/>
</dbReference>
<comment type="similarity">
    <text evidence="4 5">Belongs to the glutamine synthetase family.</text>
</comment>
<evidence type="ECO:0000256" key="1">
    <source>
        <dbReference type="ARBA" id="ARBA00022598"/>
    </source>
</evidence>
<dbReference type="HOGENOM" id="CLU_017290_1_2_2"/>
<dbReference type="PROSITE" id="PS51987">
    <property type="entry name" value="GS_CATALYTIC"/>
    <property type="match status" value="1"/>
</dbReference>
<dbReference type="KEGG" id="dmu:Desmu_0166"/>
<dbReference type="InterPro" id="IPR008147">
    <property type="entry name" value="Gln_synt_N"/>
</dbReference>
<accession>E8R7J0</accession>
<dbReference type="SUPFAM" id="SSF54368">
    <property type="entry name" value="Glutamine synthetase, N-terminal domain"/>
    <property type="match status" value="1"/>
</dbReference>
<dbReference type="Gene3D" id="3.30.590.10">
    <property type="entry name" value="Glutamine synthetase/guanido kinase, catalytic domain"/>
    <property type="match status" value="1"/>
</dbReference>
<dbReference type="AlphaFoldDB" id="E8R7J0"/>
<dbReference type="RefSeq" id="WP_013561707.1">
    <property type="nucleotide sequence ID" value="NC_014961.1"/>
</dbReference>
<evidence type="ECO:0000256" key="2">
    <source>
        <dbReference type="ARBA" id="ARBA00022741"/>
    </source>
</evidence>
<feature type="domain" description="GS catalytic" evidence="6">
    <location>
        <begin position="91"/>
        <end position="429"/>
    </location>
</feature>
<dbReference type="Pfam" id="PF03951">
    <property type="entry name" value="Gln-synt_N"/>
    <property type="match status" value="1"/>
</dbReference>
<dbReference type="GO" id="GO:0004356">
    <property type="term" value="F:glutamine synthetase activity"/>
    <property type="evidence" value="ECO:0007669"/>
    <property type="project" value="InterPro"/>
</dbReference>
<dbReference type="Proteomes" id="UP000001068">
    <property type="component" value="Chromosome"/>
</dbReference>
<dbReference type="OrthoDB" id="36124at2157"/>
<evidence type="ECO:0000256" key="5">
    <source>
        <dbReference type="RuleBase" id="RU000384"/>
    </source>
</evidence>
<reference evidence="8" key="1">
    <citation type="submission" date="2010-11" db="EMBL/GenBank/DDBJ databases">
        <title>The complete genome of Desulfurococcus mucosus DSM 2162.</title>
        <authorList>
            <consortium name="US DOE Joint Genome Institute (JGI-PGF)"/>
            <person name="Lucas S."/>
            <person name="Copeland A."/>
            <person name="Lapidus A."/>
            <person name="Bruce D."/>
            <person name="Goodwin L."/>
            <person name="Pitluck S."/>
            <person name="Kyrpides N."/>
            <person name="Mavromatis K."/>
            <person name="Pagani I."/>
            <person name="Ivanova N."/>
            <person name="Ovchinnikova G."/>
            <person name="Chertkov O."/>
            <person name="Held B."/>
            <person name="Brettin T."/>
            <person name="Detter J.C."/>
            <person name="Tapia R."/>
            <person name="Han C."/>
            <person name="Land M."/>
            <person name="Hauser L."/>
            <person name="Markowitz V."/>
            <person name="Cheng J.-F."/>
            <person name="Hugenholtz P."/>
            <person name="Woyke T."/>
            <person name="Wu D."/>
            <person name="Wirth R."/>
            <person name="Bilek Y."/>
            <person name="Hader T."/>
            <person name="Klenk H.-P."/>
            <person name="Eisen J.A."/>
        </authorList>
    </citation>
    <scope>NUCLEOTIDE SEQUENCE [LARGE SCALE GENOMIC DNA]</scope>
    <source>
        <strain evidence="8">ATCC 35584 / DSM 2162 / JCM 9187 / O7/1</strain>
    </source>
</reference>
<keyword evidence="2" id="KW-0547">Nucleotide-binding</keyword>
<dbReference type="EMBL" id="CP002363">
    <property type="protein sequence ID" value="ADV64485.1"/>
    <property type="molecule type" value="Genomic_DNA"/>
</dbReference>
<proteinExistence type="inferred from homology"/>
<reference evidence="7 8" key="2">
    <citation type="journal article" date="2011" name="Stand. Genomic Sci.">
        <title>Complete genome sequence of Desulfurococcus mucosus type strain (O7/1).</title>
        <authorList>
            <person name="Wirth R."/>
            <person name="Chertkov O."/>
            <person name="Held B."/>
            <person name="Lapidus A."/>
            <person name="Nolan M."/>
            <person name="Lucas S."/>
            <person name="Hammon N."/>
            <person name="Deshpande S."/>
            <person name="Cheng J.F."/>
            <person name="Tapia R."/>
            <person name="Han C."/>
            <person name="Goodwin L."/>
            <person name="Pitluck S."/>
            <person name="Liolios K."/>
            <person name="Ioanna P."/>
            <person name="Ivanova N."/>
            <person name="Mavromatis K."/>
            <person name="Mikhailova N."/>
            <person name="Pati A."/>
            <person name="Chen A."/>
            <person name="Palaniappan K."/>
            <person name="Land M."/>
            <person name="Hauser L."/>
            <person name="Chang Y.J."/>
            <person name="Jeffries C.D."/>
            <person name="Bilek Y."/>
            <person name="Hader T."/>
            <person name="Rohde M."/>
            <person name="Spring S."/>
            <person name="Sikorski J."/>
            <person name="Goker M."/>
            <person name="Woyke T."/>
            <person name="Bristow J."/>
            <person name="Eisen J.A."/>
            <person name="Markowitz V."/>
            <person name="Hugenholtz P."/>
            <person name="Kyrpides N.C."/>
            <person name="Klenk H.P."/>
        </authorList>
    </citation>
    <scope>NUCLEOTIDE SEQUENCE [LARGE SCALE GENOMIC DNA]</scope>
    <source>
        <strain evidence="8">ATCC 35584 / DSM 2162 / JCM 9187 / O7/1</strain>
    </source>
</reference>
<gene>
    <name evidence="7" type="ordered locus">Desmu_0166</name>
</gene>
<evidence type="ECO:0000256" key="4">
    <source>
        <dbReference type="PROSITE-ProRule" id="PRU01331"/>
    </source>
</evidence>
<dbReference type="InterPro" id="IPR008146">
    <property type="entry name" value="Gln_synth_cat_dom"/>
</dbReference>
<sequence>MTGNVLHILFTDIAGVHRQVSIAVDGVPETLEGIRAGIDGSSIPGYGRIERSDLFVEPASSTIVDLSSFNGGYMTTGRIVTHTGEPHPWDPRSIAGKTVEKAWENGYVFRAGCELEFYITGKVGFYLGRRRQGLLVSASKGGVAGQVVKSHYVSEIPLEVEEALSDVIRVLGNNGISVSKIHRENGFLNQYELSLSHRDPLGLGDSILLSVASVKRVLNTHGFNGVFMPKPFADDYGSGLHIHVSMWIGDRNIFFDGGELTDAGRYFIGGILDHARSLTAFTNPSVNSFRRLIEGFEAPVYISWGIGNRSTMVRVPLNGGRIEVRTPDASMNPYLGISAILLAGLDGLRKKTDPGSPVDYNMYDKPSTSSRLPRSLEEAVESLLSDHEYLKPLFPRDMLEYYAELKLREARRNRSIPSVADYVDLEHLV</sequence>
<organism evidence="7 8">
    <name type="scientific">Desulfurococcus mucosus (strain ATCC 35584 / DSM 2162 / JCM 9187 / O7/1)</name>
    <dbReference type="NCBI Taxonomy" id="765177"/>
    <lineage>
        <taxon>Archaea</taxon>
        <taxon>Thermoproteota</taxon>
        <taxon>Thermoprotei</taxon>
        <taxon>Desulfurococcales</taxon>
        <taxon>Desulfurococcaceae</taxon>
        <taxon>Desulfurococcus</taxon>
    </lineage>
</organism>
<keyword evidence="8" id="KW-1185">Reference proteome</keyword>
<dbReference type="eggNOG" id="arCOG01909">
    <property type="taxonomic scope" value="Archaea"/>
</dbReference>
<dbReference type="SUPFAM" id="SSF55931">
    <property type="entry name" value="Glutamine synthetase/guanido kinase"/>
    <property type="match status" value="1"/>
</dbReference>
<dbReference type="PANTHER" id="PTHR43785:SF12">
    <property type="entry name" value="TYPE-1 GLUTAMINE SYNTHETASE 2"/>
    <property type="match status" value="1"/>
</dbReference>
<dbReference type="InterPro" id="IPR014746">
    <property type="entry name" value="Gln_synth/guanido_kin_cat_dom"/>
</dbReference>
<keyword evidence="1" id="KW-0436">Ligase</keyword>
<evidence type="ECO:0000313" key="7">
    <source>
        <dbReference type="EMBL" id="ADV64485.1"/>
    </source>
</evidence>
<protein>
    <submittedName>
        <fullName evidence="7">Glutamine synthetase catalytic region</fullName>
    </submittedName>
</protein>
<evidence type="ECO:0000313" key="8">
    <source>
        <dbReference type="Proteomes" id="UP000001068"/>
    </source>
</evidence>
<dbReference type="InterPro" id="IPR036651">
    <property type="entry name" value="Gln_synt_N_sf"/>
</dbReference>
<dbReference type="GO" id="GO:0006542">
    <property type="term" value="P:glutamine biosynthetic process"/>
    <property type="evidence" value="ECO:0007669"/>
    <property type="project" value="InterPro"/>
</dbReference>
<dbReference type="GeneID" id="10152854"/>
<evidence type="ECO:0000259" key="6">
    <source>
        <dbReference type="PROSITE" id="PS51987"/>
    </source>
</evidence>
<dbReference type="STRING" id="765177.Desmu_0166"/>